<organism evidence="7 8">
    <name type="scientific">Ditylenchus dipsaci</name>
    <dbReference type="NCBI Taxonomy" id="166011"/>
    <lineage>
        <taxon>Eukaryota</taxon>
        <taxon>Metazoa</taxon>
        <taxon>Ecdysozoa</taxon>
        <taxon>Nematoda</taxon>
        <taxon>Chromadorea</taxon>
        <taxon>Rhabditida</taxon>
        <taxon>Tylenchina</taxon>
        <taxon>Tylenchomorpha</taxon>
        <taxon>Sphaerularioidea</taxon>
        <taxon>Anguinidae</taxon>
        <taxon>Anguininae</taxon>
        <taxon>Ditylenchus</taxon>
    </lineage>
</organism>
<protein>
    <recommendedName>
        <fullName evidence="6">Bestrophin homolog</fullName>
    </recommendedName>
</protein>
<name>A0A915DK79_9BILA</name>
<dbReference type="PANTHER" id="PTHR10736">
    <property type="entry name" value="BESTROPHIN"/>
    <property type="match status" value="1"/>
</dbReference>
<feature type="transmembrane region" description="Helical" evidence="6">
    <location>
        <begin position="32"/>
        <end position="53"/>
    </location>
</feature>
<accession>A0A915DK79</accession>
<keyword evidence="6" id="KW-0868">Chloride</keyword>
<reference evidence="8" key="1">
    <citation type="submission" date="2022-11" db="UniProtKB">
        <authorList>
            <consortium name="WormBaseParasite"/>
        </authorList>
    </citation>
    <scope>IDENTIFICATION</scope>
</reference>
<dbReference type="PANTHER" id="PTHR10736:SF58">
    <property type="entry name" value="BESTROPHIN HOMOLOG-RELATED"/>
    <property type="match status" value="1"/>
</dbReference>
<dbReference type="WBParaSite" id="jg20418">
    <property type="protein sequence ID" value="jg20418"/>
    <property type="gene ID" value="jg20418"/>
</dbReference>
<keyword evidence="3 6" id="KW-1133">Transmembrane helix</keyword>
<keyword evidence="6" id="KW-0869">Chloride channel</keyword>
<keyword evidence="2 6" id="KW-0812">Transmembrane</keyword>
<comment type="similarity">
    <text evidence="5 6">Belongs to the anion channel-forming bestrophin (TC 1.A.46) family. Calcium-sensitive chloride channel subfamily.</text>
</comment>
<evidence type="ECO:0000313" key="7">
    <source>
        <dbReference type="Proteomes" id="UP000887574"/>
    </source>
</evidence>
<evidence type="ECO:0000256" key="4">
    <source>
        <dbReference type="ARBA" id="ARBA00023136"/>
    </source>
</evidence>
<keyword evidence="6" id="KW-0406">Ion transport</keyword>
<evidence type="ECO:0000256" key="2">
    <source>
        <dbReference type="ARBA" id="ARBA00022692"/>
    </source>
</evidence>
<dbReference type="Proteomes" id="UP000887574">
    <property type="component" value="Unplaced"/>
</dbReference>
<evidence type="ECO:0000256" key="3">
    <source>
        <dbReference type="ARBA" id="ARBA00022989"/>
    </source>
</evidence>
<keyword evidence="6" id="KW-1003">Cell membrane</keyword>
<evidence type="ECO:0000256" key="1">
    <source>
        <dbReference type="ARBA" id="ARBA00004370"/>
    </source>
</evidence>
<keyword evidence="7" id="KW-1185">Reference proteome</keyword>
<keyword evidence="6" id="KW-0407">Ion channel</keyword>
<feature type="transmembrane region" description="Helical" evidence="6">
    <location>
        <begin position="73"/>
        <end position="90"/>
    </location>
</feature>
<sequence length="122" mass="14435">MTISYNLDISSSSSWSFMKIVFRWKGSIWKSVLTELCIWTVFYYIVFCFYRFLLDANQQRDFALLANHVDSKLEYIPLTFMLGFFVTIVVDRWKNIFANIGFVDNAAFFVSSYVRGTMKRPK</sequence>
<comment type="subcellular location">
    <subcellularLocation>
        <location evidence="6">Cell membrane</location>
        <topology evidence="6">Multi-pass membrane protein</topology>
    </subcellularLocation>
    <subcellularLocation>
        <location evidence="1">Membrane</location>
    </subcellularLocation>
</comment>
<dbReference type="GO" id="GO:0005254">
    <property type="term" value="F:chloride channel activity"/>
    <property type="evidence" value="ECO:0007669"/>
    <property type="project" value="UniProtKB-KW"/>
</dbReference>
<keyword evidence="6" id="KW-0813">Transport</keyword>
<proteinExistence type="inferred from homology"/>
<dbReference type="InterPro" id="IPR021134">
    <property type="entry name" value="Bestrophin-like"/>
</dbReference>
<comment type="function">
    <text evidence="6">Forms chloride channels.</text>
</comment>
<dbReference type="Pfam" id="PF01062">
    <property type="entry name" value="Bestrophin"/>
    <property type="match status" value="1"/>
</dbReference>
<dbReference type="GO" id="GO:0034707">
    <property type="term" value="C:chloride channel complex"/>
    <property type="evidence" value="ECO:0007669"/>
    <property type="project" value="UniProtKB-KW"/>
</dbReference>
<dbReference type="InterPro" id="IPR000615">
    <property type="entry name" value="Bestrophin"/>
</dbReference>
<dbReference type="AlphaFoldDB" id="A0A915DK79"/>
<keyword evidence="4 6" id="KW-0472">Membrane</keyword>
<evidence type="ECO:0000313" key="8">
    <source>
        <dbReference type="WBParaSite" id="jg20418"/>
    </source>
</evidence>
<evidence type="ECO:0000256" key="5">
    <source>
        <dbReference type="ARBA" id="ARBA00034769"/>
    </source>
</evidence>
<evidence type="ECO:0000256" key="6">
    <source>
        <dbReference type="RuleBase" id="RU363126"/>
    </source>
</evidence>
<dbReference type="GO" id="GO:0005886">
    <property type="term" value="C:plasma membrane"/>
    <property type="evidence" value="ECO:0007669"/>
    <property type="project" value="UniProtKB-SubCell"/>
</dbReference>